<evidence type="ECO:0000256" key="1">
    <source>
        <dbReference type="SAM" id="MobiDB-lite"/>
    </source>
</evidence>
<gene>
    <name evidence="2" type="ORF">WBA_LOCUS9013</name>
</gene>
<evidence type="ECO:0000313" key="2">
    <source>
        <dbReference type="EMBL" id="VDM15669.1"/>
    </source>
</evidence>
<feature type="region of interest" description="Disordered" evidence="1">
    <location>
        <begin position="18"/>
        <end position="55"/>
    </location>
</feature>
<name>A0A3P7EHL1_WUCBA</name>
<dbReference type="Proteomes" id="UP000270924">
    <property type="component" value="Unassembled WGS sequence"/>
</dbReference>
<feature type="non-terminal residue" evidence="2">
    <location>
        <position position="338"/>
    </location>
</feature>
<organism evidence="2 3">
    <name type="scientific">Wuchereria bancrofti</name>
    <dbReference type="NCBI Taxonomy" id="6293"/>
    <lineage>
        <taxon>Eukaryota</taxon>
        <taxon>Metazoa</taxon>
        <taxon>Ecdysozoa</taxon>
        <taxon>Nematoda</taxon>
        <taxon>Chromadorea</taxon>
        <taxon>Rhabditida</taxon>
        <taxon>Spirurina</taxon>
        <taxon>Spiruromorpha</taxon>
        <taxon>Filarioidea</taxon>
        <taxon>Onchocercidae</taxon>
        <taxon>Wuchereria</taxon>
    </lineage>
</organism>
<dbReference type="OrthoDB" id="5847693at2759"/>
<dbReference type="InParanoid" id="A0A3P7EHL1"/>
<dbReference type="AlphaFoldDB" id="A0A3P7EHL1"/>
<keyword evidence="3" id="KW-1185">Reference proteome</keyword>
<reference evidence="2 3" key="1">
    <citation type="submission" date="2018-11" db="EMBL/GenBank/DDBJ databases">
        <authorList>
            <consortium name="Pathogen Informatics"/>
        </authorList>
    </citation>
    <scope>NUCLEOTIDE SEQUENCE [LARGE SCALE GENOMIC DNA]</scope>
</reference>
<accession>A0A3P7EHL1</accession>
<evidence type="ECO:0000313" key="3">
    <source>
        <dbReference type="Proteomes" id="UP000270924"/>
    </source>
</evidence>
<dbReference type="EMBL" id="UYWW01008264">
    <property type="protein sequence ID" value="VDM15669.1"/>
    <property type="molecule type" value="Genomic_DNA"/>
</dbReference>
<protein>
    <submittedName>
        <fullName evidence="2">Uncharacterized protein</fullName>
    </submittedName>
</protein>
<proteinExistence type="predicted"/>
<feature type="compositionally biased region" description="Basic and acidic residues" evidence="1">
    <location>
        <begin position="29"/>
        <end position="55"/>
    </location>
</feature>
<sequence length="338" mass="38776">MSNGKQLDRSINRLCSMEINGPDDIEEKQEDKSEEPIARRISNAKERSAQTKTAVKDKSNNFMKTLLLMTTISLMSMQTVAKTNCKWTSGIPFNVPEKWNCEKIYGENVTWHNMDVHTRTHIRIPAIKCSNITRTVCTKAFLRLALSVVSDKTTTASSPNKWITNNEIQYSYGWLGAKCQSTINFVLTKGEILFYEGRGLVSNLDDTDKCMVQNGKCVINTSTVLWNSTEAVNQCPYKRIGRFNTIKYGNHFIIKELQSSFILDNETHSSTMKNCKFNNPYTMKGYIIFEKNTREERNFTTNSNQETINQLFMMEISPEETSDHNNVKLQYAVDSLRQ</sequence>